<name>A0ABR4CEF7_9HELO</name>
<comment type="caution">
    <text evidence="1">The sequence shown here is derived from an EMBL/GenBank/DDBJ whole genome shotgun (WGS) entry which is preliminary data.</text>
</comment>
<protein>
    <submittedName>
        <fullName evidence="1">Uncharacterized protein</fullName>
    </submittedName>
</protein>
<sequence length="81" mass="9298">MDRDIAWLGKYQQAPTVSLSIRVDFRGGRSLACLRLDWLEWDDLVWDGRMGRDGSLSVFFFFFPALDLRSCSEGILRDGPP</sequence>
<keyword evidence="2" id="KW-1185">Reference proteome</keyword>
<reference evidence="1 2" key="1">
    <citation type="journal article" date="2024" name="Commun. Biol.">
        <title>Comparative genomic analysis of thermophilic fungi reveals convergent evolutionary adaptations and gene losses.</title>
        <authorList>
            <person name="Steindorff A.S."/>
            <person name="Aguilar-Pontes M.V."/>
            <person name="Robinson A.J."/>
            <person name="Andreopoulos B."/>
            <person name="LaButti K."/>
            <person name="Kuo A."/>
            <person name="Mondo S."/>
            <person name="Riley R."/>
            <person name="Otillar R."/>
            <person name="Haridas S."/>
            <person name="Lipzen A."/>
            <person name="Grimwood J."/>
            <person name="Schmutz J."/>
            <person name="Clum A."/>
            <person name="Reid I.D."/>
            <person name="Moisan M.C."/>
            <person name="Butler G."/>
            <person name="Nguyen T.T.M."/>
            <person name="Dewar K."/>
            <person name="Conant G."/>
            <person name="Drula E."/>
            <person name="Henrissat B."/>
            <person name="Hansel C."/>
            <person name="Singer S."/>
            <person name="Hutchinson M.I."/>
            <person name="de Vries R.P."/>
            <person name="Natvig D.O."/>
            <person name="Powell A.J."/>
            <person name="Tsang A."/>
            <person name="Grigoriev I.V."/>
        </authorList>
    </citation>
    <scope>NUCLEOTIDE SEQUENCE [LARGE SCALE GENOMIC DNA]</scope>
    <source>
        <strain evidence="1 2">CBS 494.80</strain>
    </source>
</reference>
<accession>A0ABR4CEF7</accession>
<evidence type="ECO:0000313" key="2">
    <source>
        <dbReference type="Proteomes" id="UP001595075"/>
    </source>
</evidence>
<organism evidence="1 2">
    <name type="scientific">Oculimacula yallundae</name>
    <dbReference type="NCBI Taxonomy" id="86028"/>
    <lineage>
        <taxon>Eukaryota</taxon>
        <taxon>Fungi</taxon>
        <taxon>Dikarya</taxon>
        <taxon>Ascomycota</taxon>
        <taxon>Pezizomycotina</taxon>
        <taxon>Leotiomycetes</taxon>
        <taxon>Helotiales</taxon>
        <taxon>Ploettnerulaceae</taxon>
        <taxon>Oculimacula</taxon>
    </lineage>
</organism>
<dbReference type="EMBL" id="JAZHXI010000009">
    <property type="protein sequence ID" value="KAL2068330.1"/>
    <property type="molecule type" value="Genomic_DNA"/>
</dbReference>
<dbReference type="Proteomes" id="UP001595075">
    <property type="component" value="Unassembled WGS sequence"/>
</dbReference>
<gene>
    <name evidence="1" type="ORF">VTL71DRAFT_16428</name>
</gene>
<proteinExistence type="predicted"/>
<evidence type="ECO:0000313" key="1">
    <source>
        <dbReference type="EMBL" id="KAL2068330.1"/>
    </source>
</evidence>